<feature type="compositionally biased region" description="Polar residues" evidence="1">
    <location>
        <begin position="1"/>
        <end position="10"/>
    </location>
</feature>
<protein>
    <submittedName>
        <fullName evidence="3">Helix-turn-helix domain-containing protein</fullName>
    </submittedName>
</protein>
<dbReference type="Gene3D" id="1.10.260.40">
    <property type="entry name" value="lambda repressor-like DNA-binding domains"/>
    <property type="match status" value="1"/>
</dbReference>
<proteinExistence type="predicted"/>
<dbReference type="InterPro" id="IPR010982">
    <property type="entry name" value="Lambda_DNA-bd_dom_sf"/>
</dbReference>
<evidence type="ECO:0000313" key="3">
    <source>
        <dbReference type="EMBL" id="MBM3274527.1"/>
    </source>
</evidence>
<dbReference type="EMBL" id="VGJX01000241">
    <property type="protein sequence ID" value="MBM3274527.1"/>
    <property type="molecule type" value="Genomic_DNA"/>
</dbReference>
<name>A0A937X594_9BACT</name>
<sequence>MGDTSVNGSNPLKAAREWSGKSRADAADALGVSERTIIRWEQADPNERSVQELEALAALYRLAVAHLLGRKALPTRKGSRTAPLPTADAGGAA</sequence>
<dbReference type="GO" id="GO:0003677">
    <property type="term" value="F:DNA binding"/>
    <property type="evidence" value="ECO:0007669"/>
    <property type="project" value="InterPro"/>
</dbReference>
<dbReference type="InterPro" id="IPR001387">
    <property type="entry name" value="Cro/C1-type_HTH"/>
</dbReference>
<evidence type="ECO:0000256" key="1">
    <source>
        <dbReference type="SAM" id="MobiDB-lite"/>
    </source>
</evidence>
<dbReference type="Proteomes" id="UP000703893">
    <property type="component" value="Unassembled WGS sequence"/>
</dbReference>
<dbReference type="SUPFAM" id="SSF47413">
    <property type="entry name" value="lambda repressor-like DNA-binding domains"/>
    <property type="match status" value="1"/>
</dbReference>
<reference evidence="3 4" key="1">
    <citation type="submission" date="2019-03" db="EMBL/GenBank/DDBJ databases">
        <title>Lake Tanganyika Metagenome-Assembled Genomes (MAGs).</title>
        <authorList>
            <person name="Tran P."/>
        </authorList>
    </citation>
    <scope>NUCLEOTIDE SEQUENCE [LARGE SCALE GENOMIC DNA]</scope>
    <source>
        <strain evidence="3">K_DeepCast_65m_m2_236</strain>
    </source>
</reference>
<evidence type="ECO:0000313" key="4">
    <source>
        <dbReference type="Proteomes" id="UP000703893"/>
    </source>
</evidence>
<gene>
    <name evidence="3" type="ORF">FJZ00_05210</name>
</gene>
<dbReference type="PROSITE" id="PS50943">
    <property type="entry name" value="HTH_CROC1"/>
    <property type="match status" value="1"/>
</dbReference>
<feature type="compositionally biased region" description="Basic and acidic residues" evidence="1">
    <location>
        <begin position="14"/>
        <end position="26"/>
    </location>
</feature>
<feature type="domain" description="HTH cro/C1-type" evidence="2">
    <location>
        <begin position="12"/>
        <end position="67"/>
    </location>
</feature>
<feature type="region of interest" description="Disordered" evidence="1">
    <location>
        <begin position="74"/>
        <end position="93"/>
    </location>
</feature>
<comment type="caution">
    <text evidence="3">The sequence shown here is derived from an EMBL/GenBank/DDBJ whole genome shotgun (WGS) entry which is preliminary data.</text>
</comment>
<accession>A0A937X594</accession>
<organism evidence="3 4">
    <name type="scientific">Candidatus Tanganyikabacteria bacterium</name>
    <dbReference type="NCBI Taxonomy" id="2961651"/>
    <lineage>
        <taxon>Bacteria</taxon>
        <taxon>Bacillati</taxon>
        <taxon>Candidatus Sericytochromatia</taxon>
        <taxon>Candidatus Tanganyikabacteria</taxon>
    </lineage>
</organism>
<feature type="region of interest" description="Disordered" evidence="1">
    <location>
        <begin position="1"/>
        <end position="26"/>
    </location>
</feature>
<dbReference type="SMART" id="SM00530">
    <property type="entry name" value="HTH_XRE"/>
    <property type="match status" value="1"/>
</dbReference>
<dbReference type="CDD" id="cd00093">
    <property type="entry name" value="HTH_XRE"/>
    <property type="match status" value="1"/>
</dbReference>
<evidence type="ECO:0000259" key="2">
    <source>
        <dbReference type="PROSITE" id="PS50943"/>
    </source>
</evidence>
<dbReference type="AlphaFoldDB" id="A0A937X594"/>
<dbReference type="Pfam" id="PF13560">
    <property type="entry name" value="HTH_31"/>
    <property type="match status" value="1"/>
</dbReference>